<dbReference type="PANTHER" id="PTHR30576:SF0">
    <property type="entry name" value="UNDECAPRENYL-PHOSPHATE N-ACETYLGALACTOSAMINYL 1-PHOSPHATE TRANSFERASE-RELATED"/>
    <property type="match status" value="1"/>
</dbReference>
<dbReference type="Proteomes" id="UP000283523">
    <property type="component" value="Unassembled WGS sequence"/>
</dbReference>
<gene>
    <name evidence="4" type="ORF">DYU11_15920</name>
</gene>
<comment type="similarity">
    <text evidence="1">Belongs to the bacterial sugar transferase family.</text>
</comment>
<protein>
    <submittedName>
        <fullName evidence="4">Sugar transferase</fullName>
    </submittedName>
</protein>
<dbReference type="OrthoDB" id="9774190at2"/>
<dbReference type="Pfam" id="PF02397">
    <property type="entry name" value="Bac_transf"/>
    <property type="match status" value="1"/>
</dbReference>
<comment type="caution">
    <text evidence="4">The sequence shown here is derived from an EMBL/GenBank/DDBJ whole genome shotgun (WGS) entry which is preliminary data.</text>
</comment>
<organism evidence="4 5">
    <name type="scientific">Fibrisoma montanum</name>
    <dbReference type="NCBI Taxonomy" id="2305895"/>
    <lineage>
        <taxon>Bacteria</taxon>
        <taxon>Pseudomonadati</taxon>
        <taxon>Bacteroidota</taxon>
        <taxon>Cytophagia</taxon>
        <taxon>Cytophagales</taxon>
        <taxon>Spirosomataceae</taxon>
        <taxon>Fibrisoma</taxon>
    </lineage>
</organism>
<dbReference type="InterPro" id="IPR003362">
    <property type="entry name" value="Bact_transf"/>
</dbReference>
<keyword evidence="4" id="KW-0808">Transferase</keyword>
<feature type="domain" description="Bacterial sugar transferase" evidence="3">
    <location>
        <begin position="30"/>
        <end position="215"/>
    </location>
</feature>
<evidence type="ECO:0000313" key="5">
    <source>
        <dbReference type="Proteomes" id="UP000283523"/>
    </source>
</evidence>
<dbReference type="GO" id="GO:0016780">
    <property type="term" value="F:phosphotransferase activity, for other substituted phosphate groups"/>
    <property type="evidence" value="ECO:0007669"/>
    <property type="project" value="TreeGrafter"/>
</dbReference>
<proteinExistence type="inferred from homology"/>
<dbReference type="AlphaFoldDB" id="A0A418M8T1"/>
<sequence length="222" mass="25990">MITSLNVDAVQLETKRRSLNANHFYSNTLKRIFDLLVSLLVTIFVLSWFVPILGAIIKLTSPGPIIYVQWRTGRKGRPFKCYKMRTMYNSAKNTTFRQATYNDIRVTTVGRWLRRTNLDEVPQFFNVLLGQMSLVGPRPHAIQHDAEFWTVLPDYPRRYEVIPGITGLAQVRGARGVTDDTLKMQHRLRYDLHYIRKRSLLLDIKICWWTIKPMFMGNTNAW</sequence>
<dbReference type="PANTHER" id="PTHR30576">
    <property type="entry name" value="COLANIC BIOSYNTHESIS UDP-GLUCOSE LIPID CARRIER TRANSFERASE"/>
    <property type="match status" value="1"/>
</dbReference>
<name>A0A418M8T1_9BACT</name>
<keyword evidence="2" id="KW-0472">Membrane</keyword>
<evidence type="ECO:0000313" key="4">
    <source>
        <dbReference type="EMBL" id="RIV22502.1"/>
    </source>
</evidence>
<keyword evidence="5" id="KW-1185">Reference proteome</keyword>
<evidence type="ECO:0000256" key="2">
    <source>
        <dbReference type="SAM" id="Phobius"/>
    </source>
</evidence>
<reference evidence="4 5" key="1">
    <citation type="submission" date="2018-08" db="EMBL/GenBank/DDBJ databases">
        <title>Fibrisoma montanum sp. nov., isolated from Danxia mountain soil.</title>
        <authorList>
            <person name="Huang Y."/>
        </authorList>
    </citation>
    <scope>NUCLEOTIDE SEQUENCE [LARGE SCALE GENOMIC DNA]</scope>
    <source>
        <strain evidence="4 5">HYT19</strain>
    </source>
</reference>
<accession>A0A418M8T1</accession>
<evidence type="ECO:0000256" key="1">
    <source>
        <dbReference type="ARBA" id="ARBA00006464"/>
    </source>
</evidence>
<feature type="transmembrane region" description="Helical" evidence="2">
    <location>
        <begin position="35"/>
        <end position="57"/>
    </location>
</feature>
<keyword evidence="2" id="KW-0812">Transmembrane</keyword>
<evidence type="ECO:0000259" key="3">
    <source>
        <dbReference type="Pfam" id="PF02397"/>
    </source>
</evidence>
<dbReference type="EMBL" id="QXED01000004">
    <property type="protein sequence ID" value="RIV22502.1"/>
    <property type="molecule type" value="Genomic_DNA"/>
</dbReference>
<dbReference type="RefSeq" id="WP_119668687.1">
    <property type="nucleotide sequence ID" value="NZ_QXED01000004.1"/>
</dbReference>
<keyword evidence="2" id="KW-1133">Transmembrane helix</keyword>